<dbReference type="Pfam" id="PF12728">
    <property type="entry name" value="HTH_17"/>
    <property type="match status" value="1"/>
</dbReference>
<evidence type="ECO:0000313" key="2">
    <source>
        <dbReference type="EMBL" id="MFB9328988.1"/>
    </source>
</evidence>
<dbReference type="InterPro" id="IPR010093">
    <property type="entry name" value="SinI_DNA-bd"/>
</dbReference>
<proteinExistence type="predicted"/>
<dbReference type="InterPro" id="IPR041657">
    <property type="entry name" value="HTH_17"/>
</dbReference>
<gene>
    <name evidence="2" type="ORF">ACFFSY_23890</name>
</gene>
<evidence type="ECO:0000313" key="3">
    <source>
        <dbReference type="Proteomes" id="UP001589747"/>
    </source>
</evidence>
<feature type="domain" description="Helix-turn-helix" evidence="1">
    <location>
        <begin position="75"/>
        <end position="120"/>
    </location>
</feature>
<keyword evidence="3" id="KW-1185">Reference proteome</keyword>
<dbReference type="NCBIfam" id="TIGR01764">
    <property type="entry name" value="excise"/>
    <property type="match status" value="1"/>
</dbReference>
<dbReference type="EMBL" id="JBHMDO010000038">
    <property type="protein sequence ID" value="MFB9328988.1"/>
    <property type="molecule type" value="Genomic_DNA"/>
</dbReference>
<dbReference type="RefSeq" id="WP_377498823.1">
    <property type="nucleotide sequence ID" value="NZ_JBHMDO010000038.1"/>
</dbReference>
<reference evidence="2 3" key="1">
    <citation type="submission" date="2024-09" db="EMBL/GenBank/DDBJ databases">
        <authorList>
            <person name="Sun Q."/>
            <person name="Mori K."/>
        </authorList>
    </citation>
    <scope>NUCLEOTIDE SEQUENCE [LARGE SCALE GENOMIC DNA]</scope>
    <source>
        <strain evidence="2 3">TISTR 2452</strain>
    </source>
</reference>
<organism evidence="2 3">
    <name type="scientific">Paenibacillus aurantiacus</name>
    <dbReference type="NCBI Taxonomy" id="1936118"/>
    <lineage>
        <taxon>Bacteria</taxon>
        <taxon>Bacillati</taxon>
        <taxon>Bacillota</taxon>
        <taxon>Bacilli</taxon>
        <taxon>Bacillales</taxon>
        <taxon>Paenibacillaceae</taxon>
        <taxon>Paenibacillus</taxon>
    </lineage>
</organism>
<name>A0ABV5KUT0_9BACL</name>
<sequence>MTRLKVDTVKRKLEPLLSSNSPMNVTFTPEEIRAVYQILFERDDEQGNDANQDNFVVSGSPIDLPQLKQQEEREYFTVEEAAAHFRISKQAIYKWIHSGKIEFERTLEDSRDIRIPKAQFKNVGSATAEFRKRGRAILGTDRLELSNPSDVFRSEEGDT</sequence>
<protein>
    <submittedName>
        <fullName evidence="2">Helix-turn-helix domain-containing protein</fullName>
    </submittedName>
</protein>
<accession>A0ABV5KUT0</accession>
<dbReference type="Proteomes" id="UP001589747">
    <property type="component" value="Unassembled WGS sequence"/>
</dbReference>
<evidence type="ECO:0000259" key="1">
    <source>
        <dbReference type="Pfam" id="PF12728"/>
    </source>
</evidence>
<comment type="caution">
    <text evidence="2">The sequence shown here is derived from an EMBL/GenBank/DDBJ whole genome shotgun (WGS) entry which is preliminary data.</text>
</comment>